<dbReference type="GO" id="GO:0016874">
    <property type="term" value="F:ligase activity"/>
    <property type="evidence" value="ECO:0007669"/>
    <property type="project" value="UniProtKB-KW"/>
</dbReference>
<dbReference type="PROSITE" id="PS01174">
    <property type="entry name" value="LIPASE_GDXG_SER"/>
    <property type="match status" value="1"/>
</dbReference>
<dbReference type="PANTHER" id="PTHR48081">
    <property type="entry name" value="AB HYDROLASE SUPERFAMILY PROTEIN C4A8.06C"/>
    <property type="match status" value="1"/>
</dbReference>
<dbReference type="PROSITE" id="PS00122">
    <property type="entry name" value="CARBOXYLESTERASE_B_1"/>
    <property type="match status" value="1"/>
</dbReference>
<dbReference type="Pfam" id="PF07859">
    <property type="entry name" value="Abhydrolase_3"/>
    <property type="match status" value="1"/>
</dbReference>
<evidence type="ECO:0000256" key="2">
    <source>
        <dbReference type="ARBA" id="ARBA00022801"/>
    </source>
</evidence>
<organism evidence="5 6">
    <name type="scientific">Rhodococcus artemisiae</name>
    <dbReference type="NCBI Taxonomy" id="714159"/>
    <lineage>
        <taxon>Bacteria</taxon>
        <taxon>Bacillati</taxon>
        <taxon>Actinomycetota</taxon>
        <taxon>Actinomycetes</taxon>
        <taxon>Mycobacteriales</taxon>
        <taxon>Nocardiaceae</taxon>
        <taxon>Rhodococcus</taxon>
    </lineage>
</organism>
<dbReference type="InterPro" id="IPR029058">
    <property type="entry name" value="AB_hydrolase_fold"/>
</dbReference>
<dbReference type="SUPFAM" id="SSF53474">
    <property type="entry name" value="alpha/beta-Hydrolases"/>
    <property type="match status" value="1"/>
</dbReference>
<dbReference type="EMBL" id="JAUTXY010000009">
    <property type="protein sequence ID" value="MEE2059678.1"/>
    <property type="molecule type" value="Genomic_DNA"/>
</dbReference>
<evidence type="ECO:0000259" key="4">
    <source>
        <dbReference type="Pfam" id="PF07859"/>
    </source>
</evidence>
<dbReference type="Proteomes" id="UP001336020">
    <property type="component" value="Unassembled WGS sequence"/>
</dbReference>
<dbReference type="GO" id="GO:0016787">
    <property type="term" value="F:hydrolase activity"/>
    <property type="evidence" value="ECO:0007669"/>
    <property type="project" value="UniProtKB-KW"/>
</dbReference>
<keyword evidence="2 5" id="KW-0378">Hydrolase</keyword>
<name>A0ABU7LDR2_9NOCA</name>
<evidence type="ECO:0000256" key="1">
    <source>
        <dbReference type="ARBA" id="ARBA00010515"/>
    </source>
</evidence>
<reference evidence="5 6" key="1">
    <citation type="submission" date="2023-07" db="EMBL/GenBank/DDBJ databases">
        <authorList>
            <person name="Girao M."/>
            <person name="Carvalho M.F."/>
        </authorList>
    </citation>
    <scope>NUCLEOTIDE SEQUENCE [LARGE SCALE GENOMIC DNA]</scope>
    <source>
        <strain evidence="5 6">YIM65754</strain>
    </source>
</reference>
<keyword evidence="6" id="KW-1185">Reference proteome</keyword>
<sequence length="314" mass="33367">MALDEHVSQLIDALNSQGFTSFEQFSVEQARGVVDTFTGLQATAQDVARVENLSYPGEVGDLPLRIYVPEGTGPRPVVLYLHGGGFIGGSIDVADEPCRAVANGTGAIVVSAEYRLAPEHPFPAAPDDAYAALIWVAARIADFGGDPDNIVLAGDSAGGNLAAVTALRTRDEGGPRLRGQVLIYPVIDPNSDFPSTREYADGYIITKPGLDWFWNHYLAGPGDASNPYAVPSRADDLSGLPPALVLTNEYEVGRDEAEDYAARLQDAGVDSVVRRFDGLVHGVFWMSGAVPRSSEVLAAVCDHVRSVTAPSTVR</sequence>
<gene>
    <name evidence="5" type="ORF">Q7514_19350</name>
</gene>
<dbReference type="RefSeq" id="WP_330134900.1">
    <property type="nucleotide sequence ID" value="NZ_JAUTXY010000009.1"/>
</dbReference>
<dbReference type="Gene3D" id="3.40.50.1820">
    <property type="entry name" value="alpha/beta hydrolase"/>
    <property type="match status" value="1"/>
</dbReference>
<dbReference type="InterPro" id="IPR019826">
    <property type="entry name" value="Carboxylesterase_B_AS"/>
</dbReference>
<keyword evidence="5" id="KW-0436">Ligase</keyword>
<protein>
    <submittedName>
        <fullName evidence="5">Alpha/beta hydrolase</fullName>
    </submittedName>
</protein>
<dbReference type="InterPro" id="IPR013094">
    <property type="entry name" value="AB_hydrolase_3"/>
</dbReference>
<feature type="active site" evidence="3">
    <location>
        <position position="156"/>
    </location>
</feature>
<dbReference type="InterPro" id="IPR050300">
    <property type="entry name" value="GDXG_lipolytic_enzyme"/>
</dbReference>
<accession>A0ABU7LDR2</accession>
<feature type="domain" description="Alpha/beta hydrolase fold-3" evidence="4">
    <location>
        <begin position="78"/>
        <end position="283"/>
    </location>
</feature>
<evidence type="ECO:0000256" key="3">
    <source>
        <dbReference type="PROSITE-ProRule" id="PRU10038"/>
    </source>
</evidence>
<comment type="similarity">
    <text evidence="1">Belongs to the 'GDXG' lipolytic enzyme family.</text>
</comment>
<evidence type="ECO:0000313" key="6">
    <source>
        <dbReference type="Proteomes" id="UP001336020"/>
    </source>
</evidence>
<comment type="caution">
    <text evidence="5">The sequence shown here is derived from an EMBL/GenBank/DDBJ whole genome shotgun (WGS) entry which is preliminary data.</text>
</comment>
<dbReference type="InterPro" id="IPR033140">
    <property type="entry name" value="Lipase_GDXG_put_SER_AS"/>
</dbReference>
<dbReference type="PANTHER" id="PTHR48081:SF8">
    <property type="entry name" value="ALPHA_BETA HYDROLASE FOLD-3 DOMAIN-CONTAINING PROTEIN-RELATED"/>
    <property type="match status" value="1"/>
</dbReference>
<proteinExistence type="inferred from homology"/>
<evidence type="ECO:0000313" key="5">
    <source>
        <dbReference type="EMBL" id="MEE2059678.1"/>
    </source>
</evidence>